<feature type="chain" id="PRO_5025654701" description="Malate dehydrogenase" evidence="1">
    <location>
        <begin position="20"/>
        <end position="246"/>
    </location>
</feature>
<evidence type="ECO:0000313" key="2">
    <source>
        <dbReference type="EMBL" id="KAF2143403.1"/>
    </source>
</evidence>
<reference evidence="2" key="1">
    <citation type="journal article" date="2020" name="Stud. Mycol.">
        <title>101 Dothideomycetes genomes: a test case for predicting lifestyles and emergence of pathogens.</title>
        <authorList>
            <person name="Haridas S."/>
            <person name="Albert R."/>
            <person name="Binder M."/>
            <person name="Bloem J."/>
            <person name="Labutti K."/>
            <person name="Salamov A."/>
            <person name="Andreopoulos B."/>
            <person name="Baker S."/>
            <person name="Barry K."/>
            <person name="Bills G."/>
            <person name="Bluhm B."/>
            <person name="Cannon C."/>
            <person name="Castanera R."/>
            <person name="Culley D."/>
            <person name="Daum C."/>
            <person name="Ezra D."/>
            <person name="Gonzalez J."/>
            <person name="Henrissat B."/>
            <person name="Kuo A."/>
            <person name="Liang C."/>
            <person name="Lipzen A."/>
            <person name="Lutzoni F."/>
            <person name="Magnuson J."/>
            <person name="Mondo S."/>
            <person name="Nolan M."/>
            <person name="Ohm R."/>
            <person name="Pangilinan J."/>
            <person name="Park H.-J."/>
            <person name="Ramirez L."/>
            <person name="Alfaro M."/>
            <person name="Sun H."/>
            <person name="Tritt A."/>
            <person name="Yoshinaga Y."/>
            <person name="Zwiers L.-H."/>
            <person name="Turgeon B."/>
            <person name="Goodwin S."/>
            <person name="Spatafora J."/>
            <person name="Crous P."/>
            <person name="Grigoriev I."/>
        </authorList>
    </citation>
    <scope>NUCLEOTIDE SEQUENCE</scope>
    <source>
        <strain evidence="2">CBS 121167</strain>
    </source>
</reference>
<proteinExistence type="predicted"/>
<keyword evidence="3" id="KW-1185">Reference proteome</keyword>
<sequence>MRFFSALAVLALAPSCLLALPTGQQERRWNVDSADSSSGLDSLLSKVWQDAATCDLSSVSMPLDQTATPLPSPASNLTLRHVAVGRGTQNYTCAGLPSTSEPQALGAKATLFNATCTAAHSPSLLASTPGIALRYAVPSARSALAAYDALLSGHHFFSDASSPVFDLDTAGHAWGVARVKKDSSTDAPESAGSDAVPWLRLVAKDGNEAYGEVFRLETVGGQPPDTCEGQTGAFEVEYAATYWFWA</sequence>
<dbReference type="PANTHER" id="PTHR35567">
    <property type="entry name" value="MALATE DEHYDROGENASE (AFU_ORTHOLOGUE AFUA_2G13800)"/>
    <property type="match status" value="1"/>
</dbReference>
<dbReference type="OrthoDB" id="1859733at2759"/>
<dbReference type="Pfam" id="PF11937">
    <property type="entry name" value="DUF3455"/>
    <property type="match status" value="1"/>
</dbReference>
<accession>A0A6A6BJ17</accession>
<dbReference type="PANTHER" id="PTHR35567:SF1">
    <property type="entry name" value="CONSERVED FUNGAL PROTEIN (AFU_ORTHOLOGUE AFUA_1G14230)"/>
    <property type="match status" value="1"/>
</dbReference>
<dbReference type="InterPro" id="IPR021851">
    <property type="entry name" value="DUF3455"/>
</dbReference>
<dbReference type="AlphaFoldDB" id="A0A6A6BJ17"/>
<dbReference type="RefSeq" id="XP_033399115.1">
    <property type="nucleotide sequence ID" value="XM_033538078.1"/>
</dbReference>
<evidence type="ECO:0000256" key="1">
    <source>
        <dbReference type="SAM" id="SignalP"/>
    </source>
</evidence>
<evidence type="ECO:0008006" key="4">
    <source>
        <dbReference type="Google" id="ProtNLM"/>
    </source>
</evidence>
<dbReference type="EMBL" id="ML995482">
    <property type="protein sequence ID" value="KAF2143403.1"/>
    <property type="molecule type" value="Genomic_DNA"/>
</dbReference>
<keyword evidence="1" id="KW-0732">Signal</keyword>
<dbReference type="Proteomes" id="UP000799438">
    <property type="component" value="Unassembled WGS sequence"/>
</dbReference>
<dbReference type="GeneID" id="54295574"/>
<name>A0A6A6BJ17_9PEZI</name>
<feature type="signal peptide" evidence="1">
    <location>
        <begin position="1"/>
        <end position="19"/>
    </location>
</feature>
<evidence type="ECO:0000313" key="3">
    <source>
        <dbReference type="Proteomes" id="UP000799438"/>
    </source>
</evidence>
<protein>
    <recommendedName>
        <fullName evidence="4">Malate dehydrogenase</fullName>
    </recommendedName>
</protein>
<gene>
    <name evidence="2" type="ORF">K452DRAFT_247935</name>
</gene>
<organism evidence="2 3">
    <name type="scientific">Aplosporella prunicola CBS 121167</name>
    <dbReference type="NCBI Taxonomy" id="1176127"/>
    <lineage>
        <taxon>Eukaryota</taxon>
        <taxon>Fungi</taxon>
        <taxon>Dikarya</taxon>
        <taxon>Ascomycota</taxon>
        <taxon>Pezizomycotina</taxon>
        <taxon>Dothideomycetes</taxon>
        <taxon>Dothideomycetes incertae sedis</taxon>
        <taxon>Botryosphaeriales</taxon>
        <taxon>Aplosporellaceae</taxon>
        <taxon>Aplosporella</taxon>
    </lineage>
</organism>